<comment type="pathway">
    <text evidence="2">Protein modification; protein ubiquitination.</text>
</comment>
<dbReference type="SUPFAM" id="SSF57850">
    <property type="entry name" value="RING/U-box"/>
    <property type="match status" value="1"/>
</dbReference>
<dbReference type="InterPro" id="IPR013083">
    <property type="entry name" value="Znf_RING/FYVE/PHD"/>
</dbReference>
<dbReference type="SMART" id="SM00185">
    <property type="entry name" value="ARM"/>
    <property type="match status" value="7"/>
</dbReference>
<dbReference type="InterPro" id="IPR003613">
    <property type="entry name" value="Ubox_domain"/>
</dbReference>
<dbReference type="GO" id="GO:0016567">
    <property type="term" value="P:protein ubiquitination"/>
    <property type="evidence" value="ECO:0007669"/>
    <property type="project" value="UniProtKB-UniPathway"/>
</dbReference>
<dbReference type="InterPro" id="IPR000225">
    <property type="entry name" value="Armadillo"/>
</dbReference>
<dbReference type="UniPathway" id="UPA00143"/>
<organism evidence="8">
    <name type="scientific">Araucaria cunninghamii</name>
    <name type="common">Hoop pine</name>
    <name type="synonym">Moreton Bay pine</name>
    <dbReference type="NCBI Taxonomy" id="56994"/>
    <lineage>
        <taxon>Eukaryota</taxon>
        <taxon>Viridiplantae</taxon>
        <taxon>Streptophyta</taxon>
        <taxon>Embryophyta</taxon>
        <taxon>Tracheophyta</taxon>
        <taxon>Spermatophyta</taxon>
        <taxon>Pinopsida</taxon>
        <taxon>Pinidae</taxon>
        <taxon>Conifers II</taxon>
        <taxon>Araucariales</taxon>
        <taxon>Araucariaceae</taxon>
        <taxon>Araucaria</taxon>
    </lineage>
</organism>
<evidence type="ECO:0000313" key="8">
    <source>
        <dbReference type="EMBL" id="JAG96132.1"/>
    </source>
</evidence>
<dbReference type="Gene3D" id="1.25.10.10">
    <property type="entry name" value="Leucine-rich Repeat Variant"/>
    <property type="match status" value="2"/>
</dbReference>
<dbReference type="PROSITE" id="PS51698">
    <property type="entry name" value="U_BOX"/>
    <property type="match status" value="1"/>
</dbReference>
<evidence type="ECO:0000256" key="2">
    <source>
        <dbReference type="ARBA" id="ARBA00004906"/>
    </source>
</evidence>
<evidence type="ECO:0000256" key="3">
    <source>
        <dbReference type="ARBA" id="ARBA00012483"/>
    </source>
</evidence>
<dbReference type="Gene3D" id="3.30.40.10">
    <property type="entry name" value="Zinc/RING finger domain, C3HC4 (zinc finger)"/>
    <property type="match status" value="1"/>
</dbReference>
<dbReference type="PANTHER" id="PTHR45958:SF15">
    <property type="entry name" value="RING-TYPE E3 UBIQUITIN TRANSFERASE"/>
    <property type="match status" value="1"/>
</dbReference>
<dbReference type="InterPro" id="IPR011989">
    <property type="entry name" value="ARM-like"/>
</dbReference>
<comment type="catalytic activity">
    <reaction evidence="1">
        <text>S-ubiquitinyl-[E2 ubiquitin-conjugating enzyme]-L-cysteine + [acceptor protein]-L-lysine = [E2 ubiquitin-conjugating enzyme]-L-cysteine + N(6)-ubiquitinyl-[acceptor protein]-L-lysine.</text>
        <dbReference type="EC" id="2.3.2.27"/>
    </reaction>
</comment>
<dbReference type="PANTHER" id="PTHR45958">
    <property type="entry name" value="RING-TYPE E3 UBIQUITIN TRANSFERASE"/>
    <property type="match status" value="1"/>
</dbReference>
<proteinExistence type="predicted"/>
<evidence type="ECO:0000256" key="4">
    <source>
        <dbReference type="ARBA" id="ARBA00022679"/>
    </source>
</evidence>
<dbReference type="InterPro" id="IPR016024">
    <property type="entry name" value="ARM-type_fold"/>
</dbReference>
<sequence length="997" mass="111900">MTLAFAELLPVGWLINAVSEQLINTAAAARDILNERSFTVLANYLLSIRSLLHKLDAREMDGNSCVISALNRLKEEVANAEILVKKYKERSRISNLLHCRRICEEIQKSIRDIGNTLKFFGLYDVHVNEELKHQLMILESQMVHAEVRASEDMLRVLETVQAESERGRADRAVAVELLERIASAQGVLQSPRYISSELHRFKRDIEEAEREKERQDVQYMQQVMALLSQADAEMALETSRKRYLELRREVSRSRENFTVHEPYSHFKCRLTGKVMTEPVVISSGNTCEREAIEREFAKGELKDPITGQGLPNAVLMPNHALYCTINLWRQQNYVARILKARIKLETQMEAERLRALTDLSELCKESANDKNWIIFESLLPLIVEALKVRNNELKVLCFSVLMAVVKDNNHGQEKLAEAKGFRQIIRCLYNDSSPDVTRAAVGLLTELTKSEDMLEQLGQQRGAILTLVTVLVRGNNPELATDIEGILEQLSYDGNSYHKENIKAMVQANWCKSFANFLHQGPEESKLAMTNVLSELELDDNRREALIQQNVIDIFVGMLKSGNLRLEQAALQGLQKFSLLANSKKRIAEAGGVPLLLDLLKRPHQLEMRGRAAAILADLTTDHRASFLLYADETPIEADKLVEAMMGILTSSTSSIAENAMKVLLSLMEASDMDEVPGLIKANDHNLQTFLAFIKMAQPPLRYQAIQVVFAVCRKDLTAVSFVTDDNDCLKALLHGIKNEVFEGSVQAAAVGILSSVPLSNNNLNRLMSTENVLRALVKIVSGENLEGQANALGALVRFTDPSDIQTQQSLIELGLLSCLKQVLKSGTIAAKIFACTSLKNISRSTLRLSREPHKWSFHFSKRACKLHKGKCSLKYCIVEAGLVPDMVETLKDQNQEVALAALKALESLVVEESMIEHGVQILYNCKAIDQLFPLLQSDTCSEKCLDLLEVILRCPGMKDIYGQMVKRSLTALCASRVSSLQHKAFRLYRQLTEFVS</sequence>
<name>A0A0D6QX27_ARACU</name>
<dbReference type="AlphaFoldDB" id="A0A0D6QX27"/>
<reference evidence="8" key="1">
    <citation type="submission" date="2015-03" db="EMBL/GenBank/DDBJ databases">
        <title>A transcriptome of Araucaria cunninghamii, an australian fine timber species.</title>
        <authorList>
            <person name="Jing Yi C.J.Y."/>
            <person name="Yin San L.Y.S."/>
            <person name="Abdul Karim S.S."/>
            <person name="Wan Azmi N.N."/>
            <person name="Hercus R.R."/>
            <person name="Croft L.L."/>
        </authorList>
    </citation>
    <scope>NUCLEOTIDE SEQUENCE</scope>
    <source>
        <strain evidence="8">MI0301</strain>
        <tissue evidence="8">Leaf</tissue>
    </source>
</reference>
<feature type="domain" description="U-box" evidence="7">
    <location>
        <begin position="261"/>
        <end position="335"/>
    </location>
</feature>
<dbReference type="SMART" id="SM00504">
    <property type="entry name" value="Ubox"/>
    <property type="match status" value="1"/>
</dbReference>
<dbReference type="PROSITE" id="PS50176">
    <property type="entry name" value="ARM_REPEAT"/>
    <property type="match status" value="1"/>
</dbReference>
<evidence type="ECO:0000259" key="7">
    <source>
        <dbReference type="PROSITE" id="PS51698"/>
    </source>
</evidence>
<dbReference type="Pfam" id="PF04564">
    <property type="entry name" value="U-box"/>
    <property type="match status" value="1"/>
</dbReference>
<evidence type="ECO:0000256" key="6">
    <source>
        <dbReference type="SAM" id="Coils"/>
    </source>
</evidence>
<dbReference type="EC" id="2.3.2.27" evidence="3"/>
<feature type="coiled-coil region" evidence="6">
    <location>
        <begin position="198"/>
        <end position="256"/>
    </location>
</feature>
<keyword evidence="4" id="KW-0808">Transferase</keyword>
<dbReference type="SUPFAM" id="SSF48371">
    <property type="entry name" value="ARM repeat"/>
    <property type="match status" value="2"/>
</dbReference>
<accession>A0A0D6QX27</accession>
<dbReference type="GO" id="GO:0061630">
    <property type="term" value="F:ubiquitin protein ligase activity"/>
    <property type="evidence" value="ECO:0007669"/>
    <property type="project" value="UniProtKB-EC"/>
</dbReference>
<protein>
    <recommendedName>
        <fullName evidence="3">RING-type E3 ubiquitin transferase</fullName>
        <ecNumber evidence="3">2.3.2.27</ecNumber>
    </recommendedName>
</protein>
<evidence type="ECO:0000256" key="1">
    <source>
        <dbReference type="ARBA" id="ARBA00000900"/>
    </source>
</evidence>
<dbReference type="InterPro" id="IPR052608">
    <property type="entry name" value="U-box_domain_protein"/>
</dbReference>
<dbReference type="EMBL" id="GCKF01038458">
    <property type="protein sequence ID" value="JAG96132.1"/>
    <property type="molecule type" value="Transcribed_RNA"/>
</dbReference>
<feature type="repeat" description="ARM" evidence="5">
    <location>
        <begin position="591"/>
        <end position="623"/>
    </location>
</feature>
<keyword evidence="6" id="KW-0175">Coiled coil</keyword>
<evidence type="ECO:0000256" key="5">
    <source>
        <dbReference type="PROSITE-ProRule" id="PRU00259"/>
    </source>
</evidence>